<dbReference type="SUPFAM" id="SSF52540">
    <property type="entry name" value="P-loop containing nucleoside triphosphate hydrolases"/>
    <property type="match status" value="1"/>
</dbReference>
<reference evidence="1 2" key="1">
    <citation type="submission" date="2017-05" db="EMBL/GenBank/DDBJ databases">
        <title>Genomic insights into alkan degradation activity of Oleiphilus messinensis.</title>
        <authorList>
            <person name="Kozyavkin S.A."/>
            <person name="Slesarev A.I."/>
            <person name="Golyshin P.N."/>
            <person name="Korzhenkov A."/>
            <person name="Golyshina O.N."/>
            <person name="Toshchakov S.V."/>
        </authorList>
    </citation>
    <scope>NUCLEOTIDE SEQUENCE [LARGE SCALE GENOMIC DNA]</scope>
    <source>
        <strain evidence="1 2">ME102</strain>
    </source>
</reference>
<dbReference type="InterPro" id="IPR027417">
    <property type="entry name" value="P-loop_NTPase"/>
</dbReference>
<name>A0A1Y0IJF0_9GAMM</name>
<dbReference type="GO" id="GO:0006044">
    <property type="term" value="P:N-acetylglucosamine metabolic process"/>
    <property type="evidence" value="ECO:0007669"/>
    <property type="project" value="TreeGrafter"/>
</dbReference>
<dbReference type="AlphaFoldDB" id="A0A1Y0IJF0"/>
<dbReference type="PANTHER" id="PTHR10704">
    <property type="entry name" value="CARBOHYDRATE SULFOTRANSFERASE"/>
    <property type="match status" value="1"/>
</dbReference>
<keyword evidence="2" id="KW-1185">Reference proteome</keyword>
<evidence type="ECO:0000313" key="1">
    <source>
        <dbReference type="EMBL" id="ARU59514.1"/>
    </source>
</evidence>
<dbReference type="Pfam" id="PF13469">
    <property type="entry name" value="Sulfotransfer_3"/>
    <property type="match status" value="1"/>
</dbReference>
<evidence type="ECO:0000313" key="2">
    <source>
        <dbReference type="Proteomes" id="UP000196027"/>
    </source>
</evidence>
<dbReference type="Proteomes" id="UP000196027">
    <property type="component" value="Chromosome"/>
</dbReference>
<dbReference type="PANTHER" id="PTHR10704:SF44">
    <property type="entry name" value="LD35051P-RELATED"/>
    <property type="match status" value="1"/>
</dbReference>
<organism evidence="1 2">
    <name type="scientific">Oleiphilus messinensis</name>
    <dbReference type="NCBI Taxonomy" id="141451"/>
    <lineage>
        <taxon>Bacteria</taxon>
        <taxon>Pseudomonadati</taxon>
        <taxon>Pseudomonadota</taxon>
        <taxon>Gammaproteobacteria</taxon>
        <taxon>Oceanospirillales</taxon>
        <taxon>Oleiphilaceae</taxon>
        <taxon>Oleiphilus</taxon>
    </lineage>
</organism>
<keyword evidence="1" id="KW-0808">Transferase</keyword>
<proteinExistence type="predicted"/>
<dbReference type="EMBL" id="CP021425">
    <property type="protein sequence ID" value="ARU59514.1"/>
    <property type="molecule type" value="Genomic_DNA"/>
</dbReference>
<accession>A0A1Y0IJF0</accession>
<dbReference type="RefSeq" id="WP_087464179.1">
    <property type="nucleotide sequence ID" value="NZ_CP021425.1"/>
</dbReference>
<dbReference type="KEGG" id="ome:OLMES_5534"/>
<dbReference type="Gene3D" id="3.40.50.300">
    <property type="entry name" value="P-loop containing nucleotide triphosphate hydrolases"/>
    <property type="match status" value="1"/>
</dbReference>
<gene>
    <name evidence="1" type="ORF">OLMES_5534</name>
</gene>
<protein>
    <submittedName>
        <fullName evidence="1">Sulfotransferase</fullName>
    </submittedName>
</protein>
<dbReference type="GO" id="GO:0001517">
    <property type="term" value="F:N-acetylglucosamine 6-O-sulfotransferase activity"/>
    <property type="evidence" value="ECO:0007669"/>
    <property type="project" value="TreeGrafter"/>
</dbReference>
<dbReference type="InterPro" id="IPR051135">
    <property type="entry name" value="Gal/GlcNAc/GalNAc_ST"/>
</dbReference>
<dbReference type="GO" id="GO:0006790">
    <property type="term" value="P:sulfur compound metabolic process"/>
    <property type="evidence" value="ECO:0007669"/>
    <property type="project" value="TreeGrafter"/>
</dbReference>
<sequence length="356" mass="41320">MHDNQDSNQTPFIFIAGCPRSGTYLLASILRQYFDIAIPVETHFIPLFYRYKNLFGNLQLIANRRRLLTCIFEFLELFTEHAEKERNRRKIRQYSILSVQPYFEQIVAQSTSYNDIVSLMFLYYARAQGKVVVGDKSAIFHAVSPETLCASVNLPVKIIHLIRDGRDVALSWMQMWSGPPSIPYAAISWAKHISVNHHWGKKHQHNYFEVRYEDLIQNPETTIAQLGEFLGLQANSIDALQLGDEQTALISNSTTHARLNGPLHTDSIEKWRNKLRPRDINYFNRTQGNLLTLYGYSVDQVQTSSEIKFATVRDGFRTTSARLIAHFSPHQIRIKIKFLLPLWLYLRYTLKKVLTR</sequence>